<evidence type="ECO:0000256" key="6">
    <source>
        <dbReference type="ARBA" id="ARBA00022692"/>
    </source>
</evidence>
<dbReference type="InterPro" id="IPR003400">
    <property type="entry name" value="ExbD"/>
</dbReference>
<sequence>MPAYRFRRKKLMSEINVVPYIDVMLVLLVIFMITAPLLSQGVKVDLPQAASRPVDVQDRETLVVTVDREGRYFLDDKRLLPDELGKKVAAILRLRPQTPVLVRGDRRVDYGEVVKVMTLLQGAGAESVGLLTEPEGKKR</sequence>
<evidence type="ECO:0000256" key="1">
    <source>
        <dbReference type="ARBA" id="ARBA00004162"/>
    </source>
</evidence>
<dbReference type="NCBIfam" id="TIGR02801">
    <property type="entry name" value="tolR"/>
    <property type="match status" value="1"/>
</dbReference>
<proteinExistence type="inferred from homology"/>
<feature type="transmembrane region" description="Helical" evidence="10">
    <location>
        <begin position="20"/>
        <end position="38"/>
    </location>
</feature>
<evidence type="ECO:0000256" key="10">
    <source>
        <dbReference type="HAMAP-Rule" id="MF_02203"/>
    </source>
</evidence>
<reference evidence="11 12" key="1">
    <citation type="journal article" date="2016" name="Nat. Commun.">
        <title>Thousands of microbial genomes shed light on interconnected biogeochemical processes in an aquifer system.</title>
        <authorList>
            <person name="Anantharaman K."/>
            <person name="Brown C.T."/>
            <person name="Hug L.A."/>
            <person name="Sharon I."/>
            <person name="Castelle C.J."/>
            <person name="Probst A.J."/>
            <person name="Thomas B.C."/>
            <person name="Singh A."/>
            <person name="Wilkins M.J."/>
            <person name="Karaoz U."/>
            <person name="Brodie E.L."/>
            <person name="Williams K.H."/>
            <person name="Hubbard S.S."/>
            <person name="Banfield J.F."/>
        </authorList>
    </citation>
    <scope>NUCLEOTIDE SEQUENCE [LARGE SCALE GENOMIC DNA]</scope>
</reference>
<organism evidence="11 12">
    <name type="scientific">Candidatus Muproteobacteria bacterium RBG_16_64_10</name>
    <dbReference type="NCBI Taxonomy" id="1817757"/>
    <lineage>
        <taxon>Bacteria</taxon>
        <taxon>Pseudomonadati</taxon>
        <taxon>Pseudomonadota</taxon>
        <taxon>Candidatus Muproteobacteria</taxon>
    </lineage>
</organism>
<keyword evidence="8 10" id="KW-0472">Membrane</keyword>
<dbReference type="Proteomes" id="UP000179334">
    <property type="component" value="Unassembled WGS sequence"/>
</dbReference>
<dbReference type="AlphaFoldDB" id="A0A1F6SWL3"/>
<evidence type="ECO:0000256" key="2">
    <source>
        <dbReference type="ARBA" id="ARBA00005811"/>
    </source>
</evidence>
<dbReference type="PANTHER" id="PTHR30558">
    <property type="entry name" value="EXBD MEMBRANE COMPONENT OF PMF-DRIVEN MACROMOLECULE IMPORT SYSTEM"/>
    <property type="match status" value="1"/>
</dbReference>
<evidence type="ECO:0000256" key="4">
    <source>
        <dbReference type="ARBA" id="ARBA00022519"/>
    </source>
</evidence>
<dbReference type="HAMAP" id="MF_02203">
    <property type="entry name" value="TolR"/>
    <property type="match status" value="1"/>
</dbReference>
<comment type="function">
    <text evidence="10">Part of the Tol-Pal system, which plays a role in outer membrane invagination during cell division and is important for maintaining outer membrane integrity.</text>
</comment>
<keyword evidence="4 10" id="KW-0997">Cell inner membrane</keyword>
<name>A0A1F6SWL3_9PROT</name>
<evidence type="ECO:0000256" key="9">
    <source>
        <dbReference type="ARBA" id="ARBA00023306"/>
    </source>
</evidence>
<dbReference type="GO" id="GO:0051301">
    <property type="term" value="P:cell division"/>
    <property type="evidence" value="ECO:0007669"/>
    <property type="project" value="UniProtKB-UniRule"/>
</dbReference>
<evidence type="ECO:0000256" key="5">
    <source>
        <dbReference type="ARBA" id="ARBA00022618"/>
    </source>
</evidence>
<dbReference type="EMBL" id="MFSR01000094">
    <property type="protein sequence ID" value="OGI37337.1"/>
    <property type="molecule type" value="Genomic_DNA"/>
</dbReference>
<keyword evidence="6 10" id="KW-0812">Transmembrane</keyword>
<keyword evidence="7 10" id="KW-1133">Transmembrane helix</keyword>
<evidence type="ECO:0000313" key="11">
    <source>
        <dbReference type="EMBL" id="OGI37337.1"/>
    </source>
</evidence>
<comment type="subcellular location">
    <subcellularLocation>
        <location evidence="10">Cell inner membrane</location>
        <topology evidence="10">Single-pass membrane protein</topology>
    </subcellularLocation>
    <subcellularLocation>
        <location evidence="1">Cell membrane</location>
        <topology evidence="1">Single-pass membrane protein</topology>
    </subcellularLocation>
</comment>
<dbReference type="GO" id="GO:0015031">
    <property type="term" value="P:protein transport"/>
    <property type="evidence" value="ECO:0007669"/>
    <property type="project" value="InterPro"/>
</dbReference>
<accession>A0A1F6SWL3</accession>
<evidence type="ECO:0000256" key="7">
    <source>
        <dbReference type="ARBA" id="ARBA00022989"/>
    </source>
</evidence>
<comment type="similarity">
    <text evidence="2 10">Belongs to the ExbD/TolR family.</text>
</comment>
<dbReference type="Gene3D" id="3.30.420.270">
    <property type="match status" value="1"/>
</dbReference>
<keyword evidence="3 10" id="KW-1003">Cell membrane</keyword>
<evidence type="ECO:0000256" key="3">
    <source>
        <dbReference type="ARBA" id="ARBA00022475"/>
    </source>
</evidence>
<dbReference type="GO" id="GO:0005886">
    <property type="term" value="C:plasma membrane"/>
    <property type="evidence" value="ECO:0007669"/>
    <property type="project" value="UniProtKB-SubCell"/>
</dbReference>
<evidence type="ECO:0000313" key="12">
    <source>
        <dbReference type="Proteomes" id="UP000179334"/>
    </source>
</evidence>
<keyword evidence="5 10" id="KW-0132">Cell division</keyword>
<comment type="caution">
    <text evidence="11">The sequence shown here is derived from an EMBL/GenBank/DDBJ whole genome shotgun (WGS) entry which is preliminary data.</text>
</comment>
<comment type="subunit">
    <text evidence="10">The Tol-Pal system is composed of five core proteins: the inner membrane proteins TolA, TolQ and TolR, the periplasmic protein TolB and the outer membrane protein Pal. They form a network linking the inner and outer membranes and the peptidoglycan layer.</text>
</comment>
<dbReference type="PANTHER" id="PTHR30558:SF7">
    <property type="entry name" value="TOL-PAL SYSTEM PROTEIN TOLR"/>
    <property type="match status" value="1"/>
</dbReference>
<gene>
    <name evidence="10" type="primary">tolR</name>
    <name evidence="11" type="ORF">A2V91_05665</name>
</gene>
<dbReference type="InterPro" id="IPR014168">
    <property type="entry name" value="Tol-Pal_TolR"/>
</dbReference>
<evidence type="ECO:0000256" key="8">
    <source>
        <dbReference type="ARBA" id="ARBA00023136"/>
    </source>
</evidence>
<dbReference type="GO" id="GO:0022857">
    <property type="term" value="F:transmembrane transporter activity"/>
    <property type="evidence" value="ECO:0007669"/>
    <property type="project" value="InterPro"/>
</dbReference>
<protein>
    <recommendedName>
        <fullName evidence="10">Tol-Pal system protein TolR</fullName>
    </recommendedName>
</protein>
<keyword evidence="9 10" id="KW-0131">Cell cycle</keyword>
<dbReference type="Pfam" id="PF02472">
    <property type="entry name" value="ExbD"/>
    <property type="match status" value="1"/>
</dbReference>